<name>A0A0S4JIU2_BODSA</name>
<organism evidence="2 3">
    <name type="scientific">Bodo saltans</name>
    <name type="common">Flagellated protozoan</name>
    <dbReference type="NCBI Taxonomy" id="75058"/>
    <lineage>
        <taxon>Eukaryota</taxon>
        <taxon>Discoba</taxon>
        <taxon>Euglenozoa</taxon>
        <taxon>Kinetoplastea</taxon>
        <taxon>Metakinetoplastina</taxon>
        <taxon>Eubodonida</taxon>
        <taxon>Bodonidae</taxon>
        <taxon>Bodo</taxon>
    </lineage>
</organism>
<accession>A0A0S4JIU2</accession>
<keyword evidence="3" id="KW-1185">Reference proteome</keyword>
<evidence type="ECO:0000256" key="1">
    <source>
        <dbReference type="SAM" id="MobiDB-lite"/>
    </source>
</evidence>
<feature type="compositionally biased region" description="Basic residues" evidence="1">
    <location>
        <begin position="371"/>
        <end position="380"/>
    </location>
</feature>
<feature type="compositionally biased region" description="Basic residues" evidence="1">
    <location>
        <begin position="413"/>
        <end position="425"/>
    </location>
</feature>
<gene>
    <name evidence="2" type="ORF">BSAL_20535</name>
</gene>
<dbReference type="EMBL" id="CYKH01001724">
    <property type="protein sequence ID" value="CUG89333.1"/>
    <property type="molecule type" value="Genomic_DNA"/>
</dbReference>
<reference evidence="3" key="1">
    <citation type="submission" date="2015-09" db="EMBL/GenBank/DDBJ databases">
        <authorList>
            <consortium name="Pathogen Informatics"/>
        </authorList>
    </citation>
    <scope>NUCLEOTIDE SEQUENCE [LARGE SCALE GENOMIC DNA]</scope>
    <source>
        <strain evidence="3">Lake Konstanz</strain>
    </source>
</reference>
<feature type="non-terminal residue" evidence="2">
    <location>
        <position position="478"/>
    </location>
</feature>
<dbReference type="Proteomes" id="UP000051952">
    <property type="component" value="Unassembled WGS sequence"/>
</dbReference>
<protein>
    <submittedName>
        <fullName evidence="2">Uncharacterized protein</fullName>
    </submittedName>
</protein>
<feature type="region of interest" description="Disordered" evidence="1">
    <location>
        <begin position="408"/>
        <end position="432"/>
    </location>
</feature>
<dbReference type="AlphaFoldDB" id="A0A0S4JIU2"/>
<feature type="region of interest" description="Disordered" evidence="1">
    <location>
        <begin position="365"/>
        <end position="385"/>
    </location>
</feature>
<feature type="non-terminal residue" evidence="2">
    <location>
        <position position="1"/>
    </location>
</feature>
<evidence type="ECO:0000313" key="2">
    <source>
        <dbReference type="EMBL" id="CUG89333.1"/>
    </source>
</evidence>
<feature type="compositionally biased region" description="Basic and acidic residues" evidence="1">
    <location>
        <begin position="55"/>
        <end position="66"/>
    </location>
</feature>
<feature type="region of interest" description="Disordered" evidence="1">
    <location>
        <begin position="31"/>
        <end position="86"/>
    </location>
</feature>
<sequence length="478" mass="53001">QTHSFPFLFSVRRKGSRVMLLWDTEPHQQHIHRGAPLPEVTIAPSSSSVRNIHRSRNDTDRRRDSDSLTTSPRRGGGGLASPSSVNGVITNGGGAVALLSTSASSRPFTTCYNTYRSLQHRQHHHGSSRSVCGPGINGQEDEVEARWRGRRLAVDILAAVVPQRRLTQIACLHPRQFVVGQQRLGCCCPRSTSVAAIITNTTIINRSLLINKTRVLEDRSVSTDLLTAAKQFRDIFLPSTGKRAMNAITLFQQSLHLPDGDREILLTSMNRCQHFMSEVEGLLRCSVDTNVSLDKSVVHFAYLRWGEAHELCRGVKKVLQHRHSGVTMYFPDAAAGGGGGVGGAVVVPSVVQRRGGISPARAVMSRGVGDHHHRHGRRGSPHAATPTSFRRLCAHALPTFESIASRWSPRRGSTPRRIHHHHHHTNMTDNSNIGEYVGSWRSAVDELRERELRETEKNLLQRLLALPADTFDEILHLQ</sequence>
<proteinExistence type="predicted"/>
<evidence type="ECO:0000313" key="3">
    <source>
        <dbReference type="Proteomes" id="UP000051952"/>
    </source>
</evidence>